<proteinExistence type="predicted"/>
<evidence type="ECO:0000313" key="2">
    <source>
        <dbReference type="EMBL" id="KAK3756028.1"/>
    </source>
</evidence>
<name>A0AAE1D4B9_9GAST</name>
<evidence type="ECO:0000256" key="1">
    <source>
        <dbReference type="SAM" id="MobiDB-lite"/>
    </source>
</evidence>
<feature type="compositionally biased region" description="Basic and acidic residues" evidence="1">
    <location>
        <begin position="86"/>
        <end position="104"/>
    </location>
</feature>
<dbReference type="Proteomes" id="UP001283361">
    <property type="component" value="Unassembled WGS sequence"/>
</dbReference>
<sequence>MLSKLAQCSMLAARLSVVEEHWGGGASHNGMILSLRPVVPHCGGPLHTIEHIDLAELDEIINYIARNQLSRHRLTAEAMSTGRPSRPRDGHNRSAIKMESDPCKRHPAPINRGRTSLTAPQNGRTGGRDTVSYLRARSAYLTAGRTPLDLCVWAPCAGMALRTSF</sequence>
<dbReference type="EMBL" id="JAWDGP010005567">
    <property type="protein sequence ID" value="KAK3756028.1"/>
    <property type="molecule type" value="Genomic_DNA"/>
</dbReference>
<feature type="compositionally biased region" description="Polar residues" evidence="1">
    <location>
        <begin position="113"/>
        <end position="123"/>
    </location>
</feature>
<comment type="caution">
    <text evidence="2">The sequence shown here is derived from an EMBL/GenBank/DDBJ whole genome shotgun (WGS) entry which is preliminary data.</text>
</comment>
<organism evidence="2 3">
    <name type="scientific">Elysia crispata</name>
    <name type="common">lettuce slug</name>
    <dbReference type="NCBI Taxonomy" id="231223"/>
    <lineage>
        <taxon>Eukaryota</taxon>
        <taxon>Metazoa</taxon>
        <taxon>Spiralia</taxon>
        <taxon>Lophotrochozoa</taxon>
        <taxon>Mollusca</taxon>
        <taxon>Gastropoda</taxon>
        <taxon>Heterobranchia</taxon>
        <taxon>Euthyneura</taxon>
        <taxon>Panpulmonata</taxon>
        <taxon>Sacoglossa</taxon>
        <taxon>Placobranchoidea</taxon>
        <taxon>Plakobranchidae</taxon>
        <taxon>Elysia</taxon>
    </lineage>
</organism>
<gene>
    <name evidence="2" type="ORF">RRG08_032951</name>
</gene>
<reference evidence="2" key="1">
    <citation type="journal article" date="2023" name="G3 (Bethesda)">
        <title>A reference genome for the long-term kleptoplast-retaining sea slug Elysia crispata morphotype clarki.</title>
        <authorList>
            <person name="Eastman K.E."/>
            <person name="Pendleton A.L."/>
            <person name="Shaikh M.A."/>
            <person name="Suttiyut T."/>
            <person name="Ogas R."/>
            <person name="Tomko P."/>
            <person name="Gavelis G."/>
            <person name="Widhalm J.R."/>
            <person name="Wisecaver J.H."/>
        </authorList>
    </citation>
    <scope>NUCLEOTIDE SEQUENCE</scope>
    <source>
        <strain evidence="2">ECLA1</strain>
    </source>
</reference>
<evidence type="ECO:0000313" key="3">
    <source>
        <dbReference type="Proteomes" id="UP001283361"/>
    </source>
</evidence>
<accession>A0AAE1D4B9</accession>
<keyword evidence="3" id="KW-1185">Reference proteome</keyword>
<protein>
    <submittedName>
        <fullName evidence="2">Uncharacterized protein</fullName>
    </submittedName>
</protein>
<dbReference type="AlphaFoldDB" id="A0AAE1D4B9"/>
<feature type="region of interest" description="Disordered" evidence="1">
    <location>
        <begin position="77"/>
        <end position="129"/>
    </location>
</feature>